<protein>
    <recommendedName>
        <fullName evidence="3">UBX domain-containing protein</fullName>
    </recommendedName>
</protein>
<dbReference type="GeneID" id="88172874"/>
<evidence type="ECO:0000313" key="5">
    <source>
        <dbReference type="Proteomes" id="UP001338582"/>
    </source>
</evidence>
<feature type="coiled-coil region" evidence="2">
    <location>
        <begin position="269"/>
        <end position="313"/>
    </location>
</feature>
<dbReference type="SUPFAM" id="SSF52833">
    <property type="entry name" value="Thioredoxin-like"/>
    <property type="match status" value="1"/>
</dbReference>
<organism evidence="4 5">
    <name type="scientific">Australozyma saopauloensis</name>
    <dbReference type="NCBI Taxonomy" id="291208"/>
    <lineage>
        <taxon>Eukaryota</taxon>
        <taxon>Fungi</taxon>
        <taxon>Dikarya</taxon>
        <taxon>Ascomycota</taxon>
        <taxon>Saccharomycotina</taxon>
        <taxon>Pichiomycetes</taxon>
        <taxon>Metschnikowiaceae</taxon>
        <taxon>Australozyma</taxon>
    </lineage>
</organism>
<dbReference type="KEGG" id="asau:88172874"/>
<dbReference type="Proteomes" id="UP001338582">
    <property type="component" value="Chromosome 2"/>
</dbReference>
<keyword evidence="1 2" id="KW-0175">Coiled coil</keyword>
<feature type="domain" description="UBX" evidence="3">
    <location>
        <begin position="330"/>
        <end position="432"/>
    </location>
</feature>
<dbReference type="InterPro" id="IPR001012">
    <property type="entry name" value="UBX_dom"/>
</dbReference>
<dbReference type="PANTHER" id="PTHR23322:SF1">
    <property type="entry name" value="FAS-ASSOCIATED FACTOR 2"/>
    <property type="match status" value="1"/>
</dbReference>
<dbReference type="Gene3D" id="3.10.20.90">
    <property type="entry name" value="Phosphatidylinositol 3-kinase Catalytic Subunit, Chain A, domain 1"/>
    <property type="match status" value="1"/>
</dbReference>
<dbReference type="InterPro" id="IPR050730">
    <property type="entry name" value="UBX_domain-protein"/>
</dbReference>
<evidence type="ECO:0000256" key="2">
    <source>
        <dbReference type="SAM" id="Coils"/>
    </source>
</evidence>
<reference evidence="4 5" key="1">
    <citation type="submission" date="2023-10" db="EMBL/GenBank/DDBJ databases">
        <title>Draft Genome Sequence of Candida saopaulonensis from a very Premature Infant with Sepsis.</title>
        <authorList>
            <person name="Ning Y."/>
            <person name="Dai R."/>
            <person name="Xiao M."/>
            <person name="Xu Y."/>
            <person name="Yan Q."/>
            <person name="Zhang L."/>
        </authorList>
    </citation>
    <scope>NUCLEOTIDE SEQUENCE [LARGE SCALE GENOMIC DNA]</scope>
    <source>
        <strain evidence="4 5">19XY460</strain>
    </source>
</reference>
<dbReference type="SMART" id="SM00594">
    <property type="entry name" value="UAS"/>
    <property type="match status" value="1"/>
</dbReference>
<proteinExistence type="predicted"/>
<gene>
    <name evidence="4" type="ORF">PUMCH_001809</name>
</gene>
<dbReference type="GO" id="GO:0036503">
    <property type="term" value="P:ERAD pathway"/>
    <property type="evidence" value="ECO:0007669"/>
    <property type="project" value="TreeGrafter"/>
</dbReference>
<dbReference type="Gene3D" id="3.40.30.10">
    <property type="entry name" value="Glutaredoxin"/>
    <property type="match status" value="1"/>
</dbReference>
<name>A0AAX4H7J1_9ASCO</name>
<evidence type="ECO:0000259" key="3">
    <source>
        <dbReference type="PROSITE" id="PS50033"/>
    </source>
</evidence>
<accession>A0AAX4H7J1</accession>
<dbReference type="InterPro" id="IPR036249">
    <property type="entry name" value="Thioredoxin-like_sf"/>
</dbReference>
<dbReference type="AlphaFoldDB" id="A0AAX4H7J1"/>
<evidence type="ECO:0000256" key="1">
    <source>
        <dbReference type="ARBA" id="ARBA00023054"/>
    </source>
</evidence>
<dbReference type="InterPro" id="IPR006577">
    <property type="entry name" value="UAS"/>
</dbReference>
<dbReference type="EMBL" id="CP138895">
    <property type="protein sequence ID" value="WPK24533.1"/>
    <property type="molecule type" value="Genomic_DNA"/>
</dbReference>
<dbReference type="GO" id="GO:0043130">
    <property type="term" value="F:ubiquitin binding"/>
    <property type="evidence" value="ECO:0007669"/>
    <property type="project" value="TreeGrafter"/>
</dbReference>
<dbReference type="RefSeq" id="XP_062876916.1">
    <property type="nucleotide sequence ID" value="XM_063020846.1"/>
</dbReference>
<dbReference type="GO" id="GO:0005783">
    <property type="term" value="C:endoplasmic reticulum"/>
    <property type="evidence" value="ECO:0007669"/>
    <property type="project" value="TreeGrafter"/>
</dbReference>
<dbReference type="PANTHER" id="PTHR23322">
    <property type="entry name" value="FAS-ASSOCIATED PROTEIN"/>
    <property type="match status" value="1"/>
</dbReference>
<evidence type="ECO:0000313" key="4">
    <source>
        <dbReference type="EMBL" id="WPK24533.1"/>
    </source>
</evidence>
<keyword evidence="5" id="KW-1185">Reference proteome</keyword>
<dbReference type="PROSITE" id="PS50033">
    <property type="entry name" value="UBX"/>
    <property type="match status" value="1"/>
</dbReference>
<sequence>MDLLRSQFSRLRQSLPQPQQMPGNYPSSPRQELSWYVQVSKQVNYILITPLALCVRALMSVLSLLFKTLYVLDKPRESSSDVRATSALLNDPIRRAEQFVAELEENLPITQQQQPSFPGQAVTNLPPFFQGSYSLALYMANTRAKFLFVYLTNSHTEGSKSLFEKVITNKKFNELVSDTEKTIIWGGDVAQAEAYQLATNLNISKFPMLGLLCLTRATKMTPEGPTKEAARISLVLKIQGGIRDSADVGALIHSKFVKKMMRYEPELALIRAELRERLAEEQLRRTQQENFQKSLQQDKLKKMRKEKEELLVKYLKWRQPHILRIVAGEATSPTLRVAFKFENGQRVTLNFSQESSIEDLFTYVELSIRNMLNSHYEVLLSDEEAQSLFNKQARDYKCRLTSSVPPRSSLNEYPLTTLVKDVPFITPSGLLMVESMEDN</sequence>